<gene>
    <name evidence="1" type="ORF">AVDCRST_MAG67-2119</name>
</gene>
<dbReference type="PANTHER" id="PTHR39420:SF1">
    <property type="entry name" value="HYDROLASE"/>
    <property type="match status" value="1"/>
</dbReference>
<dbReference type="Gene3D" id="1.20.150.30">
    <property type="entry name" value="Zincin-like metallopeptidase, N-terminal domain"/>
    <property type="match status" value="1"/>
</dbReference>
<dbReference type="AlphaFoldDB" id="A0A6J4RZS4"/>
<accession>A0A6J4RZS4</accession>
<name>A0A6J4RZS4_9ACTN</name>
<dbReference type="InterPro" id="IPR018766">
    <property type="entry name" value="Zinicin_2"/>
</dbReference>
<dbReference type="PANTHER" id="PTHR39420">
    <property type="match status" value="1"/>
</dbReference>
<evidence type="ECO:0008006" key="2">
    <source>
        <dbReference type="Google" id="ProtNLM"/>
    </source>
</evidence>
<organism evidence="1">
    <name type="scientific">uncultured Solirubrobacteraceae bacterium</name>
    <dbReference type="NCBI Taxonomy" id="1162706"/>
    <lineage>
        <taxon>Bacteria</taxon>
        <taxon>Bacillati</taxon>
        <taxon>Actinomycetota</taxon>
        <taxon>Thermoleophilia</taxon>
        <taxon>Solirubrobacterales</taxon>
        <taxon>Solirubrobacteraceae</taxon>
        <taxon>environmental samples</taxon>
    </lineage>
</organism>
<dbReference type="Pfam" id="PF10103">
    <property type="entry name" value="Zincin_2"/>
    <property type="match status" value="1"/>
</dbReference>
<proteinExistence type="predicted"/>
<dbReference type="NCBIfam" id="TIGR03624">
    <property type="entry name" value="putative hydrolase"/>
    <property type="match status" value="1"/>
</dbReference>
<dbReference type="NCBIfam" id="TIGR03883">
    <property type="entry name" value="DUF2342_F420"/>
    <property type="match status" value="1"/>
</dbReference>
<dbReference type="InterPro" id="IPR042271">
    <property type="entry name" value="Zinicin_2_N"/>
</dbReference>
<dbReference type="InterPro" id="IPR022454">
    <property type="entry name" value="CHP03883_F420-assoc"/>
</dbReference>
<sequence>MIDRALTQRIANAVSRGASAGRAASPAPPAAPPGDLAAICADAEARVVQYTGLRPAAPLPAPEALARSGWIAANVDSMGALLDGVGDRLQRGGLLGGATRGAAGALLSVEAGALTGYLSQRVLGQYEFVMVDPQAPARLLFVAPNIAQAAHRLDADPEQLLRWIAFHEVTHAVQFAGVPWLRPYLAGLLGELLASLEVKVDGRALLRVPSLSDVRALVDALKEGGVVAVLGGGRRELFDRVQGLMGVVEGHAEHVMDVVGAEALPSLHELRTALDRRRRERPPLLALLERLIGLEAKMRQYEDGKRFCDAVVAAAGPQALHHVFDGPEQLPSQAELHDPQAWMRRAGVRAAA</sequence>
<protein>
    <recommendedName>
        <fullName evidence="2">Coenzyme F420 biosynthesis-associated protein</fullName>
    </recommendedName>
</protein>
<reference evidence="1" key="1">
    <citation type="submission" date="2020-02" db="EMBL/GenBank/DDBJ databases">
        <authorList>
            <person name="Meier V. D."/>
        </authorList>
    </citation>
    <scope>NUCLEOTIDE SEQUENCE</scope>
    <source>
        <strain evidence="1">AVDCRST_MAG67</strain>
    </source>
</reference>
<evidence type="ECO:0000313" key="1">
    <source>
        <dbReference type="EMBL" id="CAA9485883.1"/>
    </source>
</evidence>
<dbReference type="SUPFAM" id="SSF55486">
    <property type="entry name" value="Metalloproteases ('zincins'), catalytic domain"/>
    <property type="match status" value="1"/>
</dbReference>
<dbReference type="EMBL" id="CADCVQ010000054">
    <property type="protein sequence ID" value="CAA9485883.1"/>
    <property type="molecule type" value="Genomic_DNA"/>
</dbReference>